<comment type="caution">
    <text evidence="1">The sequence shown here is derived from an EMBL/GenBank/DDBJ whole genome shotgun (WGS) entry which is preliminary data.</text>
</comment>
<keyword evidence="2" id="KW-1185">Reference proteome</keyword>
<gene>
    <name evidence="1" type="ORF">QVD17_30418</name>
</gene>
<evidence type="ECO:0000313" key="2">
    <source>
        <dbReference type="Proteomes" id="UP001229421"/>
    </source>
</evidence>
<sequence length="111" mass="12733">MSVLILVTCTCEFFLPGFLNLLKELTTVAFENWTILFIFDAHYTNAYNHAVSYMPHLRSHRPVKHTFEEVDSKLETVDDSSAEVKVSALKFDFTPRPSLHNTPPSSPRFPM</sequence>
<protein>
    <submittedName>
        <fullName evidence="1">Uncharacterized protein</fullName>
    </submittedName>
</protein>
<dbReference type="Proteomes" id="UP001229421">
    <property type="component" value="Unassembled WGS sequence"/>
</dbReference>
<evidence type="ECO:0000313" key="1">
    <source>
        <dbReference type="EMBL" id="KAK1414669.1"/>
    </source>
</evidence>
<organism evidence="1 2">
    <name type="scientific">Tagetes erecta</name>
    <name type="common">African marigold</name>
    <dbReference type="NCBI Taxonomy" id="13708"/>
    <lineage>
        <taxon>Eukaryota</taxon>
        <taxon>Viridiplantae</taxon>
        <taxon>Streptophyta</taxon>
        <taxon>Embryophyta</taxon>
        <taxon>Tracheophyta</taxon>
        <taxon>Spermatophyta</taxon>
        <taxon>Magnoliopsida</taxon>
        <taxon>eudicotyledons</taxon>
        <taxon>Gunneridae</taxon>
        <taxon>Pentapetalae</taxon>
        <taxon>asterids</taxon>
        <taxon>campanulids</taxon>
        <taxon>Asterales</taxon>
        <taxon>Asteraceae</taxon>
        <taxon>Asteroideae</taxon>
        <taxon>Heliantheae alliance</taxon>
        <taxon>Tageteae</taxon>
        <taxon>Tagetes</taxon>
    </lineage>
</organism>
<reference evidence="1" key="1">
    <citation type="journal article" date="2023" name="bioRxiv">
        <title>Improved chromosome-level genome assembly for marigold (Tagetes erecta).</title>
        <authorList>
            <person name="Jiang F."/>
            <person name="Yuan L."/>
            <person name="Wang S."/>
            <person name="Wang H."/>
            <person name="Xu D."/>
            <person name="Wang A."/>
            <person name="Fan W."/>
        </authorList>
    </citation>
    <scope>NUCLEOTIDE SEQUENCE</scope>
    <source>
        <strain evidence="1">WSJ</strain>
        <tissue evidence="1">Leaf</tissue>
    </source>
</reference>
<proteinExistence type="predicted"/>
<dbReference type="EMBL" id="JAUHHV010000008">
    <property type="protein sequence ID" value="KAK1414669.1"/>
    <property type="molecule type" value="Genomic_DNA"/>
</dbReference>
<dbReference type="AlphaFoldDB" id="A0AAD8K1I0"/>
<accession>A0AAD8K1I0</accession>
<name>A0AAD8K1I0_TARER</name>